<accession>A0A317VLK8</accession>
<dbReference type="InterPro" id="IPR031330">
    <property type="entry name" value="Gly_Hdrlase_35_cat"/>
</dbReference>
<keyword evidence="6" id="KW-0378">Hydrolase</keyword>
<comment type="function">
    <text evidence="2">Cleaves beta-linked terminal galactosyl residues from gangliosides, glycoproteins, and glycosaminoglycans.</text>
</comment>
<dbReference type="Gene3D" id="2.102.20.10">
    <property type="entry name" value="Beta-galactosidase, domain 2"/>
    <property type="match status" value="1"/>
</dbReference>
<evidence type="ECO:0000256" key="10">
    <source>
        <dbReference type="SAM" id="SignalP"/>
    </source>
</evidence>
<evidence type="ECO:0000256" key="2">
    <source>
        <dbReference type="ARBA" id="ARBA00002691"/>
    </source>
</evidence>
<dbReference type="SUPFAM" id="SSF51011">
    <property type="entry name" value="Glycosyl hydrolase domain"/>
    <property type="match status" value="1"/>
</dbReference>
<evidence type="ECO:0000256" key="3">
    <source>
        <dbReference type="ARBA" id="ARBA00009809"/>
    </source>
</evidence>
<dbReference type="PANTHER" id="PTHR23421">
    <property type="entry name" value="BETA-GALACTOSIDASE RELATED"/>
    <property type="match status" value="1"/>
</dbReference>
<evidence type="ECO:0000256" key="5">
    <source>
        <dbReference type="ARBA" id="ARBA00022729"/>
    </source>
</evidence>
<evidence type="ECO:0000313" key="13">
    <source>
        <dbReference type="Proteomes" id="UP000246702"/>
    </source>
</evidence>
<dbReference type="InterPro" id="IPR017853">
    <property type="entry name" value="GH"/>
</dbReference>
<sequence>MKLQFLLSCWAIFVAQIRATTDGLTDLVAWDPYSLTVNGNRLFVYSGEFHYPRLPVPEMWLDVFQKMRAHGLNAASLYFFWDYHSPINGTYDFETGAHNIQRLFDYAKDAGIYIIARAGPYCNAEFNGGGLALYLSDGSGGKLRTSDATYHQAWAPWIEHIGKIIAANSITNGGPVILNQIENELQETTHSATNTLVEYMEQIEEAFRAVGVDVPFSSNEKGQRSRSWSTDYEDVGGAVNVYGLDSYPGGTSCTNPSTGFTVVRNYYQWFQNTSFTQPEYFPEFEGGWYSPWGADAFYDQCTSELSPQFADLYYKNNIGQRVTLQNLYMLYGGTNWGHLAAPVVYTSYDYSAPLSETRQIRDKLSQTKLIGLFTRVSSGLLGVEMEGNGTSYTSTTSAYTWVLRNPNTTAGFYVVQQATTSSQTDLTFSLDVTTSAGAFTLPNINLEGRQSKIITTDYPLGHSTLLYVSTDIATYGTFGDTDVVVLYARVGQTASFAFKNATKLTFEEYGVPVNLTSNSGNRTTTYTYTQGSGTSVVKFSNGAIFYLLETETAFRFWAAPTTTDPYVTAEQQIFVLGPYLVRSASLSGGVVELIGDNDNATIVEVFAGSSATAVTWNGKEVAVNKTEYGSLVGSISGADSTIDLPTLTGWKVRDSLPELQSSYDDSKWTVCNKTTTLSPVDPLSLPVLFASDYSYYTGIKIYRGRFDGTNVTGANLTAQGGVAFGWNVWLNGDLVATFEGDASETSSTADLGFSNQTLKETNNLLTVVIDYTGHDETSTADGVENPRGLLGATLKGGTFTSWKIQGNAGGAAGAYELDPVRAPMNEGGLLAERQGWHLPGYQTNESDGWTDGSPLDGLNKSGVAFYLTTFTLDFPEDYDVPVGVQFTSPSTVKPVRIQLFVNGYQYGKYVPVLGPQTTFPIPPGIINNRAENTIGLSLWAQTDAGAYLENIELVSYVNNLDKKQLSEIVSKAIEKHPDVRAMLEETTETIRRQESNRVIHFDSESRSGWRDLNVTYQRLSGSKQYDVAGEVEEIIAAIENITSQCGSCANPQTRYNGLSMLSRIGKSIALSHGQVACKVRKRFQWDRIMEDSMIRIVNAMDIQERLDIFRDISTPDALWPKLLELFRVAESYCVFKKLRDVLYLIRGKEDPEGSADPDG</sequence>
<name>A0A317VLK8_9EURO</name>
<evidence type="ECO:0000256" key="1">
    <source>
        <dbReference type="ARBA" id="ARBA00001412"/>
    </source>
</evidence>
<dbReference type="Pfam" id="PF10435">
    <property type="entry name" value="BetaGal_dom2"/>
    <property type="match status" value="1"/>
</dbReference>
<dbReference type="SUPFAM" id="SSF51445">
    <property type="entry name" value="(Trans)glycosidases"/>
    <property type="match status" value="1"/>
</dbReference>
<dbReference type="Gene3D" id="2.60.390.10">
    <property type="entry name" value="Beta-galactosidase, domain 3"/>
    <property type="match status" value="1"/>
</dbReference>
<evidence type="ECO:0000256" key="9">
    <source>
        <dbReference type="RuleBase" id="RU003679"/>
    </source>
</evidence>
<dbReference type="AlphaFoldDB" id="A0A317VLK8"/>
<dbReference type="InterPro" id="IPR036833">
    <property type="entry name" value="BetaGal_dom3_sf"/>
</dbReference>
<evidence type="ECO:0000256" key="6">
    <source>
        <dbReference type="ARBA" id="ARBA00022801"/>
    </source>
</evidence>
<dbReference type="InterPro" id="IPR018954">
    <property type="entry name" value="Betagal_dom2"/>
</dbReference>
<dbReference type="Proteomes" id="UP000246702">
    <property type="component" value="Unassembled WGS sequence"/>
</dbReference>
<dbReference type="OrthoDB" id="1657402at2759"/>
<dbReference type="InterPro" id="IPR008979">
    <property type="entry name" value="Galactose-bd-like_sf"/>
</dbReference>
<dbReference type="GO" id="GO:0005975">
    <property type="term" value="P:carbohydrate metabolic process"/>
    <property type="evidence" value="ECO:0007669"/>
    <property type="project" value="InterPro"/>
</dbReference>
<dbReference type="InterPro" id="IPR025972">
    <property type="entry name" value="BetaGal_dom3"/>
</dbReference>
<evidence type="ECO:0000256" key="8">
    <source>
        <dbReference type="ARBA" id="ARBA00023295"/>
    </source>
</evidence>
<dbReference type="Gene3D" id="2.60.120.260">
    <property type="entry name" value="Galactose-binding domain-like"/>
    <property type="match status" value="2"/>
</dbReference>
<dbReference type="InterPro" id="IPR001944">
    <property type="entry name" value="Glycoside_Hdrlase_35"/>
</dbReference>
<dbReference type="SUPFAM" id="SSF49785">
    <property type="entry name" value="Galactose-binding domain-like"/>
    <property type="match status" value="2"/>
</dbReference>
<keyword evidence="8" id="KW-0326">Glycosidase</keyword>
<dbReference type="GeneID" id="37119549"/>
<comment type="caution">
    <text evidence="12">The sequence shown here is derived from an EMBL/GenBank/DDBJ whole genome shotgun (WGS) entry which is preliminary data.</text>
</comment>
<keyword evidence="5 10" id="KW-0732">Signal</keyword>
<feature type="domain" description="Beta-galactosidase" evidence="11">
    <location>
        <begin position="379"/>
        <end position="556"/>
    </location>
</feature>
<comment type="similarity">
    <text evidence="3 9">Belongs to the glycosyl hydrolase 35 family.</text>
</comment>
<dbReference type="EMBL" id="MSFK01000029">
    <property type="protein sequence ID" value="PWY75254.1"/>
    <property type="molecule type" value="Genomic_DNA"/>
</dbReference>
<dbReference type="Gene3D" id="3.20.20.80">
    <property type="entry name" value="Glycosidases"/>
    <property type="match status" value="1"/>
</dbReference>
<dbReference type="EC" id="3.2.1.23" evidence="4"/>
<dbReference type="InterPro" id="IPR025300">
    <property type="entry name" value="BetaGal_jelly_roll_dom"/>
</dbReference>
<protein>
    <recommendedName>
        <fullName evidence="4">beta-galactosidase</fullName>
        <ecNumber evidence="4">3.2.1.23</ecNumber>
    </recommendedName>
</protein>
<dbReference type="GO" id="GO:0004565">
    <property type="term" value="F:beta-galactosidase activity"/>
    <property type="evidence" value="ECO:0007669"/>
    <property type="project" value="UniProtKB-EC"/>
</dbReference>
<evidence type="ECO:0000256" key="4">
    <source>
        <dbReference type="ARBA" id="ARBA00012756"/>
    </source>
</evidence>
<evidence type="ECO:0000313" key="12">
    <source>
        <dbReference type="EMBL" id="PWY75254.1"/>
    </source>
</evidence>
<dbReference type="SUPFAM" id="SSF117100">
    <property type="entry name" value="Beta-galactosidase LacA, domain 3"/>
    <property type="match status" value="1"/>
</dbReference>
<feature type="chain" id="PRO_5016234636" description="beta-galactosidase" evidence="10">
    <location>
        <begin position="20"/>
        <end position="1159"/>
    </location>
</feature>
<evidence type="ECO:0000259" key="11">
    <source>
        <dbReference type="SMART" id="SM01029"/>
    </source>
</evidence>
<dbReference type="PRINTS" id="PR00742">
    <property type="entry name" value="GLHYDRLASE35"/>
</dbReference>
<dbReference type="Pfam" id="PF13363">
    <property type="entry name" value="BetaGal_dom3"/>
    <property type="match status" value="1"/>
</dbReference>
<dbReference type="RefSeq" id="XP_025463881.1">
    <property type="nucleotide sequence ID" value="XM_025617406.1"/>
</dbReference>
<dbReference type="Pfam" id="PF01301">
    <property type="entry name" value="Glyco_hydro_35"/>
    <property type="match status" value="1"/>
</dbReference>
<dbReference type="InterPro" id="IPR037110">
    <property type="entry name" value="Betagal_dom2_sf"/>
</dbReference>
<dbReference type="SMART" id="SM01029">
    <property type="entry name" value="BetaGal_dom2"/>
    <property type="match status" value="1"/>
</dbReference>
<keyword evidence="13" id="KW-1185">Reference proteome</keyword>
<dbReference type="Pfam" id="PF13364">
    <property type="entry name" value="BetaGal_ABD2"/>
    <property type="match status" value="2"/>
</dbReference>
<dbReference type="FunFam" id="3.20.20.80:FF:000040">
    <property type="entry name" value="Beta-galactosidase A"/>
    <property type="match status" value="1"/>
</dbReference>
<dbReference type="STRING" id="1450535.A0A317VLK8"/>
<keyword evidence="7" id="KW-0325">Glycoprotein</keyword>
<proteinExistence type="inferred from homology"/>
<reference evidence="12 13" key="1">
    <citation type="submission" date="2016-12" db="EMBL/GenBank/DDBJ databases">
        <title>The genomes of Aspergillus section Nigri reveals drivers in fungal speciation.</title>
        <authorList>
            <consortium name="DOE Joint Genome Institute"/>
            <person name="Vesth T.C."/>
            <person name="Nybo J."/>
            <person name="Theobald S."/>
            <person name="Brandl J."/>
            <person name="Frisvad J.C."/>
            <person name="Nielsen K.F."/>
            <person name="Lyhne E.K."/>
            <person name="Kogle M.E."/>
            <person name="Kuo A."/>
            <person name="Riley R."/>
            <person name="Clum A."/>
            <person name="Nolan M."/>
            <person name="Lipzen A."/>
            <person name="Salamov A."/>
            <person name="Henrissat B."/>
            <person name="Wiebenga A."/>
            <person name="De Vries R.P."/>
            <person name="Grigoriev I.V."/>
            <person name="Mortensen U.H."/>
            <person name="Andersen M.R."/>
            <person name="Baker S.E."/>
        </authorList>
    </citation>
    <scope>NUCLEOTIDE SEQUENCE [LARGE SCALE GENOMIC DNA]</scope>
    <source>
        <strain evidence="12 13">CBS 115572</strain>
    </source>
</reference>
<comment type="catalytic activity">
    <reaction evidence="1">
        <text>Hydrolysis of terminal non-reducing beta-D-galactose residues in beta-D-galactosides.</text>
        <dbReference type="EC" id="3.2.1.23"/>
    </reaction>
</comment>
<gene>
    <name evidence="12" type="ORF">BO94DRAFT_627268</name>
</gene>
<evidence type="ECO:0000256" key="7">
    <source>
        <dbReference type="ARBA" id="ARBA00023180"/>
    </source>
</evidence>
<organism evidence="12 13">
    <name type="scientific">Aspergillus sclerotioniger CBS 115572</name>
    <dbReference type="NCBI Taxonomy" id="1450535"/>
    <lineage>
        <taxon>Eukaryota</taxon>
        <taxon>Fungi</taxon>
        <taxon>Dikarya</taxon>
        <taxon>Ascomycota</taxon>
        <taxon>Pezizomycotina</taxon>
        <taxon>Eurotiomycetes</taxon>
        <taxon>Eurotiomycetidae</taxon>
        <taxon>Eurotiales</taxon>
        <taxon>Aspergillaceae</taxon>
        <taxon>Aspergillus</taxon>
        <taxon>Aspergillus subgen. Circumdati</taxon>
    </lineage>
</organism>
<feature type="signal peptide" evidence="10">
    <location>
        <begin position="1"/>
        <end position="19"/>
    </location>
</feature>